<reference evidence="1 2" key="1">
    <citation type="submission" date="2024-01" db="EMBL/GenBank/DDBJ databases">
        <title>Genome assemblies of Stephania.</title>
        <authorList>
            <person name="Yang L."/>
        </authorList>
    </citation>
    <scope>NUCLEOTIDE SEQUENCE [LARGE SCALE GENOMIC DNA]</scope>
    <source>
        <strain evidence="1">JXDWG</strain>
        <tissue evidence="1">Leaf</tissue>
    </source>
</reference>
<evidence type="ECO:0000313" key="1">
    <source>
        <dbReference type="EMBL" id="KAK9088592.1"/>
    </source>
</evidence>
<evidence type="ECO:0000313" key="2">
    <source>
        <dbReference type="Proteomes" id="UP001419268"/>
    </source>
</evidence>
<dbReference type="Proteomes" id="UP001419268">
    <property type="component" value="Unassembled WGS sequence"/>
</dbReference>
<dbReference type="EMBL" id="JBBNAG010000012">
    <property type="protein sequence ID" value="KAK9088592.1"/>
    <property type="molecule type" value="Genomic_DNA"/>
</dbReference>
<comment type="caution">
    <text evidence="1">The sequence shown here is derived from an EMBL/GenBank/DDBJ whole genome shotgun (WGS) entry which is preliminary data.</text>
</comment>
<sequence>MHGIRQRGQRKKKDPTELSSIATKKKINSNFNERGQPLLKIQKPLLLSWDPYHVRWCQIICIIGAKHWKLKRTNYGSVLRKYFYLIEHLMEGMSCRVLTILFLTAATY</sequence>
<name>A0AAP0ED07_9MAGN</name>
<accession>A0AAP0ED07</accession>
<proteinExistence type="predicted"/>
<organism evidence="1 2">
    <name type="scientific">Stephania cephalantha</name>
    <dbReference type="NCBI Taxonomy" id="152367"/>
    <lineage>
        <taxon>Eukaryota</taxon>
        <taxon>Viridiplantae</taxon>
        <taxon>Streptophyta</taxon>
        <taxon>Embryophyta</taxon>
        <taxon>Tracheophyta</taxon>
        <taxon>Spermatophyta</taxon>
        <taxon>Magnoliopsida</taxon>
        <taxon>Ranunculales</taxon>
        <taxon>Menispermaceae</taxon>
        <taxon>Menispermoideae</taxon>
        <taxon>Cissampelideae</taxon>
        <taxon>Stephania</taxon>
    </lineage>
</organism>
<dbReference type="AlphaFoldDB" id="A0AAP0ED07"/>
<gene>
    <name evidence="1" type="ORF">Scep_027674</name>
</gene>
<protein>
    <submittedName>
        <fullName evidence="1">Uncharacterized protein</fullName>
    </submittedName>
</protein>
<keyword evidence="2" id="KW-1185">Reference proteome</keyword>